<feature type="region of interest" description="Disordered" evidence="1">
    <location>
        <begin position="123"/>
        <end position="144"/>
    </location>
</feature>
<protein>
    <recommendedName>
        <fullName evidence="2">WH1 domain-containing protein</fullName>
    </recommendedName>
</protein>
<comment type="caution">
    <text evidence="3">The sequence shown here is derived from an EMBL/GenBank/DDBJ whole genome shotgun (WGS) entry which is preliminary data.</text>
</comment>
<gene>
    <name evidence="3" type="ORF">CSSPJE1EN1_LOCUS26248</name>
</gene>
<dbReference type="EMBL" id="CAXAQS010000259">
    <property type="protein sequence ID" value="CAK9250870.1"/>
    <property type="molecule type" value="Genomic_DNA"/>
</dbReference>
<dbReference type="PANTHER" id="PTHR11202">
    <property type="entry name" value="SPROUTY-RELATED, EVH1 DOMAIN-CONTAINING PROTEIN FAMILY MEMBER"/>
    <property type="match status" value="1"/>
</dbReference>
<name>A0ABP0VBL8_9BRYO</name>
<evidence type="ECO:0000313" key="4">
    <source>
        <dbReference type="Proteomes" id="UP001497444"/>
    </source>
</evidence>
<dbReference type="PROSITE" id="PS50229">
    <property type="entry name" value="WH1"/>
    <property type="match status" value="1"/>
</dbReference>
<reference evidence="3" key="1">
    <citation type="submission" date="2024-02" db="EMBL/GenBank/DDBJ databases">
        <authorList>
            <consortium name="ELIXIR-Norway"/>
            <consortium name="Elixir Norway"/>
        </authorList>
    </citation>
    <scope>NUCLEOTIDE SEQUENCE</scope>
</reference>
<dbReference type="Pfam" id="PF00568">
    <property type="entry name" value="WH1"/>
    <property type="match status" value="1"/>
</dbReference>
<evidence type="ECO:0000256" key="1">
    <source>
        <dbReference type="SAM" id="MobiDB-lite"/>
    </source>
</evidence>
<dbReference type="Gene3D" id="2.30.29.30">
    <property type="entry name" value="Pleckstrin-homology domain (PH domain)/Phosphotyrosine-binding domain (PTB)"/>
    <property type="match status" value="1"/>
</dbReference>
<dbReference type="Proteomes" id="UP001497444">
    <property type="component" value="Unassembled WGS sequence"/>
</dbReference>
<dbReference type="SUPFAM" id="SSF50729">
    <property type="entry name" value="PH domain-like"/>
    <property type="match status" value="1"/>
</dbReference>
<dbReference type="SMART" id="SM00461">
    <property type="entry name" value="WH1"/>
    <property type="match status" value="1"/>
</dbReference>
<feature type="compositionally biased region" description="Polar residues" evidence="1">
    <location>
        <begin position="131"/>
        <end position="144"/>
    </location>
</feature>
<feature type="domain" description="WH1" evidence="2">
    <location>
        <begin position="1"/>
        <end position="88"/>
    </location>
</feature>
<sequence>MLYDDNTKKWLPSAHRVFVSSPYLSTPAKQYIPSGRQKTTGPRSLKYNQATPTFHQWRDNRQVYGLNFSGKEEADAFAMTMIKVVDILNQNTSNNMITTKLPPNSQPLYGHIGTPEDYGDMRSGGGGGGVWQQNNDIMIGNNSK</sequence>
<dbReference type="InterPro" id="IPR011993">
    <property type="entry name" value="PH-like_dom_sf"/>
</dbReference>
<evidence type="ECO:0000313" key="3">
    <source>
        <dbReference type="EMBL" id="CAK9250870.1"/>
    </source>
</evidence>
<keyword evidence="4" id="KW-1185">Reference proteome</keyword>
<organism evidence="3 4">
    <name type="scientific">Sphagnum jensenii</name>
    <dbReference type="NCBI Taxonomy" id="128206"/>
    <lineage>
        <taxon>Eukaryota</taxon>
        <taxon>Viridiplantae</taxon>
        <taxon>Streptophyta</taxon>
        <taxon>Embryophyta</taxon>
        <taxon>Bryophyta</taxon>
        <taxon>Sphagnophytina</taxon>
        <taxon>Sphagnopsida</taxon>
        <taxon>Sphagnales</taxon>
        <taxon>Sphagnaceae</taxon>
        <taxon>Sphagnum</taxon>
    </lineage>
</organism>
<dbReference type="InterPro" id="IPR000697">
    <property type="entry name" value="WH1/EVH1_dom"/>
</dbReference>
<accession>A0ABP0VBL8</accession>
<proteinExistence type="predicted"/>
<evidence type="ECO:0000259" key="2">
    <source>
        <dbReference type="PROSITE" id="PS50229"/>
    </source>
</evidence>
<dbReference type="PANTHER" id="PTHR11202:SF22">
    <property type="entry name" value="PROTEIN ENABLED"/>
    <property type="match status" value="1"/>
</dbReference>